<accession>A0A0D0Q435</accession>
<dbReference type="PATRIC" id="fig|2064.6.peg.999"/>
<name>A0A0D0Q435_KITGR</name>
<comment type="caution">
    <text evidence="5">The sequence shown here is derived from an EMBL/GenBank/DDBJ whole genome shotgun (WGS) entry which is preliminary data.</text>
</comment>
<evidence type="ECO:0000256" key="1">
    <source>
        <dbReference type="ARBA" id="ARBA00022679"/>
    </source>
</evidence>
<dbReference type="PANTHER" id="PTHR43877">
    <property type="entry name" value="AMINOALKYLPHOSPHONATE N-ACETYLTRANSFERASE-RELATED-RELATED"/>
    <property type="match status" value="1"/>
</dbReference>
<dbReference type="Proteomes" id="UP000032066">
    <property type="component" value="Unassembled WGS sequence"/>
</dbReference>
<evidence type="ECO:0000313" key="6">
    <source>
        <dbReference type="Proteomes" id="UP000032066"/>
    </source>
</evidence>
<dbReference type="InterPro" id="IPR050832">
    <property type="entry name" value="Bact_Acetyltransf"/>
</dbReference>
<dbReference type="PANTHER" id="PTHR43877:SF2">
    <property type="entry name" value="AMINOALKYLPHOSPHONATE N-ACETYLTRANSFERASE-RELATED"/>
    <property type="match status" value="1"/>
</dbReference>
<feature type="domain" description="N-acetyltransferase" evidence="4">
    <location>
        <begin position="17"/>
        <end position="179"/>
    </location>
</feature>
<dbReference type="SUPFAM" id="SSF55729">
    <property type="entry name" value="Acyl-CoA N-acyltransferases (Nat)"/>
    <property type="match status" value="1"/>
</dbReference>
<keyword evidence="1 5" id="KW-0808">Transferase</keyword>
<protein>
    <submittedName>
        <fullName evidence="5">GCN5 family acetyltransferase</fullName>
    </submittedName>
</protein>
<dbReference type="InterPro" id="IPR016181">
    <property type="entry name" value="Acyl_CoA_acyltransferase"/>
</dbReference>
<evidence type="ECO:0000313" key="5">
    <source>
        <dbReference type="EMBL" id="KIQ67317.1"/>
    </source>
</evidence>
<dbReference type="Pfam" id="PF00583">
    <property type="entry name" value="Acetyltransf_1"/>
    <property type="match status" value="1"/>
</dbReference>
<keyword evidence="2" id="KW-0012">Acyltransferase</keyword>
<dbReference type="GO" id="GO:0016747">
    <property type="term" value="F:acyltransferase activity, transferring groups other than amino-acyl groups"/>
    <property type="evidence" value="ECO:0007669"/>
    <property type="project" value="InterPro"/>
</dbReference>
<dbReference type="PROSITE" id="PS51186">
    <property type="entry name" value="GNAT"/>
    <property type="match status" value="1"/>
</dbReference>
<evidence type="ECO:0000256" key="2">
    <source>
        <dbReference type="ARBA" id="ARBA00023315"/>
    </source>
</evidence>
<evidence type="ECO:0000259" key="4">
    <source>
        <dbReference type="PROSITE" id="PS51186"/>
    </source>
</evidence>
<dbReference type="InterPro" id="IPR000182">
    <property type="entry name" value="GNAT_dom"/>
</dbReference>
<feature type="compositionally biased region" description="Low complexity" evidence="3">
    <location>
        <begin position="1"/>
        <end position="18"/>
    </location>
</feature>
<feature type="region of interest" description="Disordered" evidence="3">
    <location>
        <begin position="1"/>
        <end position="21"/>
    </location>
</feature>
<organism evidence="5 6">
    <name type="scientific">Kitasatospora griseola</name>
    <name type="common">Streptomyces griseolosporeus</name>
    <dbReference type="NCBI Taxonomy" id="2064"/>
    <lineage>
        <taxon>Bacteria</taxon>
        <taxon>Bacillati</taxon>
        <taxon>Actinomycetota</taxon>
        <taxon>Actinomycetes</taxon>
        <taxon>Kitasatosporales</taxon>
        <taxon>Streptomycetaceae</taxon>
        <taxon>Kitasatospora</taxon>
    </lineage>
</organism>
<proteinExistence type="predicted"/>
<sequence>MTASRTADADPDTAAGPAFRAAQPQDVPQVVALVESAYRGDASRAGWTTEADLLDGQRTDEAAVAELLGRAESVVLLAESDGRLLACCHVERRGATGYFGMFSVSPSAQGGGLGRQVLARAEEWARAAWGVGAMEMTVIEQRADLIAWYERRGYTRTGVYEPFPYGDERFGIPLRSDLRFEKLVKSL</sequence>
<dbReference type="Gene3D" id="3.40.630.30">
    <property type="match status" value="1"/>
</dbReference>
<dbReference type="AlphaFoldDB" id="A0A0D0Q435"/>
<gene>
    <name evidence="5" type="ORF">TR51_04495</name>
</gene>
<dbReference type="STRING" id="2064.TR51_04495"/>
<dbReference type="CDD" id="cd04301">
    <property type="entry name" value="NAT_SF"/>
    <property type="match status" value="1"/>
</dbReference>
<evidence type="ECO:0000256" key="3">
    <source>
        <dbReference type="SAM" id="MobiDB-lite"/>
    </source>
</evidence>
<reference evidence="5 6" key="1">
    <citation type="submission" date="2015-02" db="EMBL/GenBank/DDBJ databases">
        <title>Draft genome sequence of Kitasatospora griseola MF730-N6, a bafilomycin, terpentecin and satosporin producer.</title>
        <authorList>
            <person name="Arens J.C."/>
            <person name="Haltli B."/>
            <person name="Kerr R.G."/>
        </authorList>
    </citation>
    <scope>NUCLEOTIDE SEQUENCE [LARGE SCALE GENOMIC DNA]</scope>
    <source>
        <strain evidence="5 6">MF730-N6</strain>
    </source>
</reference>
<dbReference type="EMBL" id="JXZB01000001">
    <property type="protein sequence ID" value="KIQ67317.1"/>
    <property type="molecule type" value="Genomic_DNA"/>
</dbReference>
<keyword evidence="6" id="KW-1185">Reference proteome</keyword>